<keyword evidence="1" id="KW-1133">Transmembrane helix</keyword>
<dbReference type="InterPro" id="IPR017732">
    <property type="entry name" value="T4/T6SS_DotU"/>
</dbReference>
<keyword evidence="1" id="KW-0812">Transmembrane</keyword>
<sequence>MNTSESDLINKTFYPGWLMVSQLRCGQPVTDGEALYRQACRWVTEAREALTAAGISDTSAEQMLYAYCALLDESVLNRASQDDGYRRWRKDPLQARFFSTLNAGEELWERIRQLLREPTADAAVLTCFYRTLQLGFVGQYRAQDDERREDVAHALGARVPPFSLTQEAPVVVRASRLRSGRRMYWCGWAVGIVALAALWLTFSAVLSQMVAKIPAPRWKPFVAGMVTMLAVTGIAVGGWLALRQFDLPPISVTQNVIPGLPGASPLMPGASPLMPVDLPQTQRQLGELARLAPDWAVSYGDQLVRQALSRWPDQAQPLAQQWRQQLSAAALPAENLTGWSEGMQQLQRLAGQLNALDEQKGRYITVSELKTAVFAIMQSFNRAVPLEEELRQLAVLPVEQPWPAARGSLAELHLQQLIVEYALLKRKQSPPAEIPLPVSPR</sequence>
<feature type="domain" description="Type IV / VI secretion system DotU" evidence="2">
    <location>
        <begin position="12"/>
        <end position="203"/>
    </location>
</feature>
<proteinExistence type="predicted"/>
<feature type="transmembrane region" description="Helical" evidence="1">
    <location>
        <begin position="222"/>
        <end position="242"/>
    </location>
</feature>
<feature type="domain" description="ImpA C-terminal" evidence="3">
    <location>
        <begin position="281"/>
        <end position="424"/>
    </location>
</feature>
<dbReference type="Pfam" id="PF09850">
    <property type="entry name" value="DotU"/>
    <property type="match status" value="1"/>
</dbReference>
<dbReference type="NCBIfam" id="NF038239">
    <property type="entry name" value="T6SS_TssL_short"/>
    <property type="match status" value="1"/>
</dbReference>
<feature type="transmembrane region" description="Helical" evidence="1">
    <location>
        <begin position="183"/>
        <end position="202"/>
    </location>
</feature>
<name>A0A486U170_KLEPN</name>
<accession>A0A486U170</accession>
<evidence type="ECO:0000259" key="3">
    <source>
        <dbReference type="Pfam" id="PF12486"/>
    </source>
</evidence>
<dbReference type="Gene3D" id="1.25.40.590">
    <property type="entry name" value="Type IV / VI secretion system, DotU"/>
    <property type="match status" value="1"/>
</dbReference>
<dbReference type="InterPro" id="IPR021069">
    <property type="entry name" value="ImpA_C"/>
</dbReference>
<gene>
    <name evidence="4" type="ORF">SAMEA4873563_00368</name>
</gene>
<reference evidence="4" key="1">
    <citation type="submission" date="2019-03" db="EMBL/GenBank/DDBJ databases">
        <authorList>
            <consortium name="Pathogen Informatics"/>
        </authorList>
    </citation>
    <scope>NUCLEOTIDE SEQUENCE</scope>
    <source>
        <strain evidence="4">5012STDY7626362</strain>
    </source>
</reference>
<dbReference type="Pfam" id="PF12486">
    <property type="entry name" value="VasL"/>
    <property type="match status" value="1"/>
</dbReference>
<dbReference type="NCBIfam" id="TIGR03349">
    <property type="entry name" value="IV_VI_DotU"/>
    <property type="match status" value="1"/>
</dbReference>
<dbReference type="PANTHER" id="PTHR38033:SF1">
    <property type="entry name" value="DOTU FAMILY TYPE IV_VI SECRETION SYSTEM PROTEIN"/>
    <property type="match status" value="1"/>
</dbReference>
<evidence type="ECO:0000313" key="4">
    <source>
        <dbReference type="EMBL" id="VGM32367.1"/>
    </source>
</evidence>
<protein>
    <submittedName>
        <fullName evidence="4">ImpA domain-containing protein</fullName>
    </submittedName>
</protein>
<dbReference type="EMBL" id="CAAHDH010000001">
    <property type="protein sequence ID" value="VGM32367.1"/>
    <property type="molecule type" value="Genomic_DNA"/>
</dbReference>
<evidence type="ECO:0000256" key="1">
    <source>
        <dbReference type="SAM" id="Phobius"/>
    </source>
</evidence>
<dbReference type="AlphaFoldDB" id="A0A486U170"/>
<organism evidence="4">
    <name type="scientific">Klebsiella pneumoniae</name>
    <dbReference type="NCBI Taxonomy" id="573"/>
    <lineage>
        <taxon>Bacteria</taxon>
        <taxon>Pseudomonadati</taxon>
        <taxon>Pseudomonadota</taxon>
        <taxon>Gammaproteobacteria</taxon>
        <taxon>Enterobacterales</taxon>
        <taxon>Enterobacteriaceae</taxon>
        <taxon>Klebsiella/Raoultella group</taxon>
        <taxon>Klebsiella</taxon>
        <taxon>Klebsiella pneumoniae complex</taxon>
    </lineage>
</organism>
<dbReference type="PANTHER" id="PTHR38033">
    <property type="entry name" value="MEMBRANE PROTEIN-RELATED"/>
    <property type="match status" value="1"/>
</dbReference>
<keyword evidence="1" id="KW-0472">Membrane</keyword>
<dbReference type="InterPro" id="IPR038522">
    <property type="entry name" value="T4/T6SS_DotU_sf"/>
</dbReference>
<evidence type="ECO:0000259" key="2">
    <source>
        <dbReference type="Pfam" id="PF09850"/>
    </source>
</evidence>